<dbReference type="SUPFAM" id="SSF55486">
    <property type="entry name" value="Metalloproteases ('zincins'), catalytic domain"/>
    <property type="match status" value="1"/>
</dbReference>
<dbReference type="InterPro" id="IPR024079">
    <property type="entry name" value="MetalloPept_cat_dom_sf"/>
</dbReference>
<evidence type="ECO:0000259" key="3">
    <source>
        <dbReference type="Pfam" id="PF05649"/>
    </source>
</evidence>
<reference evidence="4" key="1">
    <citation type="submission" date="2020-11" db="EMBL/GenBank/DDBJ databases">
        <authorList>
            <person name="Tran Van P."/>
        </authorList>
    </citation>
    <scope>NUCLEOTIDE SEQUENCE</scope>
</reference>
<dbReference type="InterPro" id="IPR000718">
    <property type="entry name" value="Peptidase_M13"/>
</dbReference>
<comment type="similarity">
    <text evidence="1">Belongs to the peptidase M13 family.</text>
</comment>
<proteinExistence type="inferred from homology"/>
<protein>
    <recommendedName>
        <fullName evidence="3">Peptidase M13 N-terminal domain-containing protein</fullName>
    </recommendedName>
</protein>
<dbReference type="Gene3D" id="1.10.1380.10">
    <property type="entry name" value="Neutral endopeptidase , domain2"/>
    <property type="match status" value="1"/>
</dbReference>
<gene>
    <name evidence="4" type="ORF">DSTB1V02_LOCUS14920</name>
</gene>
<dbReference type="Pfam" id="PF05649">
    <property type="entry name" value="Peptidase_M13_N"/>
    <property type="match status" value="1"/>
</dbReference>
<evidence type="ECO:0000256" key="2">
    <source>
        <dbReference type="SAM" id="MobiDB-lite"/>
    </source>
</evidence>
<name>A0A7R9AJ79_9CRUS</name>
<feature type="compositionally biased region" description="Basic and acidic residues" evidence="2">
    <location>
        <begin position="29"/>
        <end position="46"/>
    </location>
</feature>
<dbReference type="OrthoDB" id="6359983at2759"/>
<dbReference type="GO" id="GO:0004222">
    <property type="term" value="F:metalloendopeptidase activity"/>
    <property type="evidence" value="ECO:0007669"/>
    <property type="project" value="InterPro"/>
</dbReference>
<feature type="domain" description="Peptidase M13 N-terminal" evidence="3">
    <location>
        <begin position="78"/>
        <end position="216"/>
    </location>
</feature>
<evidence type="ECO:0000256" key="1">
    <source>
        <dbReference type="ARBA" id="ARBA00007357"/>
    </source>
</evidence>
<dbReference type="InterPro" id="IPR042089">
    <property type="entry name" value="Peptidase_M13_dom_2"/>
</dbReference>
<evidence type="ECO:0000313" key="5">
    <source>
        <dbReference type="Proteomes" id="UP000677054"/>
    </source>
</evidence>
<dbReference type="GO" id="GO:0005886">
    <property type="term" value="C:plasma membrane"/>
    <property type="evidence" value="ECO:0007669"/>
    <property type="project" value="TreeGrafter"/>
</dbReference>
<feature type="non-terminal residue" evidence="4">
    <location>
        <position position="1"/>
    </location>
</feature>
<dbReference type="PANTHER" id="PTHR11733">
    <property type="entry name" value="ZINC METALLOPROTEASE FAMILY M13 NEPRILYSIN-RELATED"/>
    <property type="match status" value="1"/>
</dbReference>
<dbReference type="GO" id="GO:0016485">
    <property type="term" value="P:protein processing"/>
    <property type="evidence" value="ECO:0007669"/>
    <property type="project" value="TreeGrafter"/>
</dbReference>
<feature type="region of interest" description="Disordered" evidence="2">
    <location>
        <begin position="1"/>
        <end position="46"/>
    </location>
</feature>
<sequence>MEMRSTPLRGGRPAKTHISPFPQSSEVSYPKDEPHRKKPTVEKPFDESGQRMKNFCFTPECLKAALELKESMDLTVDPCEDFFKYTCGNWIAKNPIPPAANAMTIIKGMEDLLHERIRDVLRANPSPGDSVPVRDAKTLYAACVNTATLESLGLEPLTSIMKNYGRGWPMTLYGWNGWDFDWQETAAAWMRNVTLNTFISAYVGPDDMNTDRNVLY</sequence>
<dbReference type="AlphaFoldDB" id="A0A7R9AJ79"/>
<accession>A0A7R9AJ79</accession>
<dbReference type="PANTHER" id="PTHR11733:SF237">
    <property type="entry name" value="NEPRILYSIN-LIKE 4"/>
    <property type="match status" value="1"/>
</dbReference>
<keyword evidence="5" id="KW-1185">Reference proteome</keyword>
<dbReference type="Proteomes" id="UP000677054">
    <property type="component" value="Unassembled WGS sequence"/>
</dbReference>
<organism evidence="4">
    <name type="scientific">Darwinula stevensoni</name>
    <dbReference type="NCBI Taxonomy" id="69355"/>
    <lineage>
        <taxon>Eukaryota</taxon>
        <taxon>Metazoa</taxon>
        <taxon>Ecdysozoa</taxon>
        <taxon>Arthropoda</taxon>
        <taxon>Crustacea</taxon>
        <taxon>Oligostraca</taxon>
        <taxon>Ostracoda</taxon>
        <taxon>Podocopa</taxon>
        <taxon>Podocopida</taxon>
        <taxon>Darwinulocopina</taxon>
        <taxon>Darwinuloidea</taxon>
        <taxon>Darwinulidae</taxon>
        <taxon>Darwinula</taxon>
    </lineage>
</organism>
<dbReference type="EMBL" id="LR918415">
    <property type="protein sequence ID" value="CAD7255175.1"/>
    <property type="molecule type" value="Genomic_DNA"/>
</dbReference>
<dbReference type="Gene3D" id="3.40.390.10">
    <property type="entry name" value="Collagenase (Catalytic Domain)"/>
    <property type="match status" value="1"/>
</dbReference>
<dbReference type="InterPro" id="IPR008753">
    <property type="entry name" value="Peptidase_M13_N"/>
</dbReference>
<dbReference type="EMBL" id="CAJPEV010018897">
    <property type="protein sequence ID" value="CAG0907750.1"/>
    <property type="molecule type" value="Genomic_DNA"/>
</dbReference>
<evidence type="ECO:0000313" key="4">
    <source>
        <dbReference type="EMBL" id="CAD7255175.1"/>
    </source>
</evidence>
<dbReference type="PROSITE" id="PS51885">
    <property type="entry name" value="NEPRILYSIN"/>
    <property type="match status" value="1"/>
</dbReference>